<dbReference type="Gene3D" id="3.40.1670.10">
    <property type="entry name" value="UbiD C-terminal domain-like"/>
    <property type="match status" value="1"/>
</dbReference>
<evidence type="ECO:0000313" key="5">
    <source>
        <dbReference type="EMBL" id="SUZ48625.1"/>
    </source>
</evidence>
<dbReference type="InterPro" id="IPR022390">
    <property type="entry name" value="HBDC"/>
</dbReference>
<dbReference type="InterPro" id="IPR049381">
    <property type="entry name" value="UbiD-like_C"/>
</dbReference>
<organism evidence="5">
    <name type="scientific">marine metagenome</name>
    <dbReference type="NCBI Taxonomy" id="408172"/>
    <lineage>
        <taxon>unclassified sequences</taxon>
        <taxon>metagenomes</taxon>
        <taxon>ecological metagenomes</taxon>
    </lineage>
</organism>
<proteinExistence type="inferred from homology"/>
<comment type="similarity">
    <text evidence="1">Belongs to the UbiD family.</text>
</comment>
<feature type="domain" description="3-octaprenyl-4-hydroxybenzoate carboxy-lyase-like C-terminal" evidence="4">
    <location>
        <begin position="326"/>
        <end position="448"/>
    </location>
</feature>
<feature type="domain" description="3-octaprenyl-4-hydroxybenzoate carboxy-lyase-like N-terminal" evidence="3">
    <location>
        <begin position="10"/>
        <end position="83"/>
    </location>
</feature>
<dbReference type="InterPro" id="IPR002830">
    <property type="entry name" value="UbiD"/>
</dbReference>
<dbReference type="NCBIfam" id="TIGR00148">
    <property type="entry name" value="UbiD family decarboxylase"/>
    <property type="match status" value="1"/>
</dbReference>
<evidence type="ECO:0000256" key="1">
    <source>
        <dbReference type="ARBA" id="ARBA00010021"/>
    </source>
</evidence>
<dbReference type="Pfam" id="PF20696">
    <property type="entry name" value="UbiD_C"/>
    <property type="match status" value="1"/>
</dbReference>
<feature type="domain" description="3-octaprenyl-4-hydroxybenzoate carboxy-lyase-like Rift-related" evidence="2">
    <location>
        <begin position="120"/>
        <end position="320"/>
    </location>
</feature>
<dbReference type="Pfam" id="PF01977">
    <property type="entry name" value="UbiD"/>
    <property type="match status" value="1"/>
</dbReference>
<accession>A0A381N290</accession>
<protein>
    <recommendedName>
        <fullName evidence="6">Menaquinone biosynthesis decarboxylase</fullName>
    </recommendedName>
</protein>
<dbReference type="GO" id="GO:0005829">
    <property type="term" value="C:cytosol"/>
    <property type="evidence" value="ECO:0007669"/>
    <property type="project" value="TreeGrafter"/>
</dbReference>
<dbReference type="SUPFAM" id="SSF143968">
    <property type="entry name" value="UbiD C-terminal domain-like"/>
    <property type="match status" value="1"/>
</dbReference>
<name>A0A381N290_9ZZZZ</name>
<dbReference type="Pfam" id="PF20695">
    <property type="entry name" value="UbiD_N"/>
    <property type="match status" value="1"/>
</dbReference>
<gene>
    <name evidence="5" type="ORF">METZ01_LOCUS1479</name>
</gene>
<evidence type="ECO:0000259" key="4">
    <source>
        <dbReference type="Pfam" id="PF20696"/>
    </source>
</evidence>
<dbReference type="Gene3D" id="1.20.5.570">
    <property type="entry name" value="Single helix bin"/>
    <property type="match status" value="1"/>
</dbReference>
<dbReference type="AlphaFoldDB" id="A0A381N290"/>
<dbReference type="GO" id="GO:0006744">
    <property type="term" value="P:ubiquinone biosynthetic process"/>
    <property type="evidence" value="ECO:0007669"/>
    <property type="project" value="TreeGrafter"/>
</dbReference>
<sequence>MKFKDLREFISFLENKGELRRITAPVSHELEITEITDRVIKAGGPALLFENVTGFETPLLVNMYGSHQRVAWALGVEHVDDLVGRVEGLLDLMHGPPKGIMNKLRTLGQLVQMGSFQPKTVNNGPCQEVVIQGDDVDLYKFPILKCWPLDGGPFITLPLVITKDPETSIQNYGTYRMQVYDKRTTGMHWQTHKVGTHHYRLSHELGLEKLDVAVALGGDPATIWTGSAPLPPDMDEMAVAGFLREEGVELVKAKTNDLLVPAQAEIVLEGYVTPGEERDEGPFGDHTGYYSMEDPYPVFHVTCITHRKNPIYPAAIVGRPPMEDYWMGKVTERVFLPMMKLILPEIVDLNMPAEGSFHNLVIVSIKKEYPGQGRKVMHGLWGLGLMSLVKTIIVVDHNVDVQNISEVAWRVTNNIDPGQDFVFADGPIDDLDIGSSTPKFGSKVGLDATIKWAGEGARQKDWPPDIEMDAAVKDLVDRKWTEYGLS</sequence>
<evidence type="ECO:0008006" key="6">
    <source>
        <dbReference type="Google" id="ProtNLM"/>
    </source>
</evidence>
<dbReference type="InterPro" id="IPR048304">
    <property type="entry name" value="UbiD_Rift_dom"/>
</dbReference>
<dbReference type="NCBIfam" id="TIGR03701">
    <property type="entry name" value="mena_SCO4490"/>
    <property type="match status" value="1"/>
</dbReference>
<dbReference type="EMBL" id="UINC01000077">
    <property type="protein sequence ID" value="SUZ48625.1"/>
    <property type="molecule type" value="Genomic_DNA"/>
</dbReference>
<dbReference type="GO" id="GO:0008694">
    <property type="term" value="F:4-hydroxy-3-polyprenylbenzoate decarboxylase activity"/>
    <property type="evidence" value="ECO:0007669"/>
    <property type="project" value="TreeGrafter"/>
</dbReference>
<dbReference type="SUPFAM" id="SSF50475">
    <property type="entry name" value="FMN-binding split barrel"/>
    <property type="match status" value="1"/>
</dbReference>
<dbReference type="PANTHER" id="PTHR30108:SF17">
    <property type="entry name" value="FERULIC ACID DECARBOXYLASE 1"/>
    <property type="match status" value="1"/>
</dbReference>
<evidence type="ECO:0000259" key="3">
    <source>
        <dbReference type="Pfam" id="PF20695"/>
    </source>
</evidence>
<reference evidence="5" key="1">
    <citation type="submission" date="2018-05" db="EMBL/GenBank/DDBJ databases">
        <authorList>
            <person name="Lanie J.A."/>
            <person name="Ng W.-L."/>
            <person name="Kazmierczak K.M."/>
            <person name="Andrzejewski T.M."/>
            <person name="Davidsen T.M."/>
            <person name="Wayne K.J."/>
            <person name="Tettelin H."/>
            <person name="Glass J.I."/>
            <person name="Rusch D."/>
            <person name="Podicherti R."/>
            <person name="Tsui H.-C.T."/>
            <person name="Winkler M.E."/>
        </authorList>
    </citation>
    <scope>NUCLEOTIDE SEQUENCE</scope>
</reference>
<dbReference type="PANTHER" id="PTHR30108">
    <property type="entry name" value="3-OCTAPRENYL-4-HYDROXYBENZOATE CARBOXY-LYASE-RELATED"/>
    <property type="match status" value="1"/>
</dbReference>
<evidence type="ECO:0000259" key="2">
    <source>
        <dbReference type="Pfam" id="PF01977"/>
    </source>
</evidence>
<dbReference type="InterPro" id="IPR049383">
    <property type="entry name" value="UbiD-like_N"/>
</dbReference>